<feature type="transmembrane region" description="Helical" evidence="6">
    <location>
        <begin position="60"/>
        <end position="80"/>
    </location>
</feature>
<evidence type="ECO:0000256" key="3">
    <source>
        <dbReference type="ARBA" id="ARBA00022692"/>
    </source>
</evidence>
<dbReference type="InterPro" id="IPR051791">
    <property type="entry name" value="Pra-immunoreactive"/>
</dbReference>
<keyword evidence="4 6" id="KW-1133">Transmembrane helix</keyword>
<dbReference type="KEGG" id="eps:L0Y14_01065"/>
<dbReference type="AlphaFoldDB" id="A0A9J6ZYC0"/>
<dbReference type="PANTHER" id="PTHR36115">
    <property type="entry name" value="PROLINE-RICH ANTIGEN HOMOLOG-RELATED"/>
    <property type="match status" value="1"/>
</dbReference>
<keyword evidence="5 6" id="KW-0472">Membrane</keyword>
<dbReference type="InterPro" id="IPR010432">
    <property type="entry name" value="RDD"/>
</dbReference>
<dbReference type="Pfam" id="PF06271">
    <property type="entry name" value="RDD"/>
    <property type="match status" value="1"/>
</dbReference>
<proteinExistence type="predicted"/>
<name>A0A9J6ZYC0_9GAMM</name>
<feature type="transmembrane region" description="Helical" evidence="6">
    <location>
        <begin position="28"/>
        <end position="48"/>
    </location>
</feature>
<evidence type="ECO:0000256" key="2">
    <source>
        <dbReference type="ARBA" id="ARBA00022475"/>
    </source>
</evidence>
<dbReference type="Proteomes" id="UP001056649">
    <property type="component" value="Chromosome"/>
</dbReference>
<evidence type="ECO:0000256" key="1">
    <source>
        <dbReference type="ARBA" id="ARBA00004651"/>
    </source>
</evidence>
<dbReference type="PANTHER" id="PTHR36115:SF4">
    <property type="entry name" value="MEMBRANE PROTEIN"/>
    <property type="match status" value="1"/>
</dbReference>
<protein>
    <submittedName>
        <fullName evidence="8">RDD family protein</fullName>
    </submittedName>
</protein>
<keyword evidence="2" id="KW-1003">Cell membrane</keyword>
<organism evidence="8 9">
    <name type="scientific">Candidatus Endoriftia persephonae</name>
    <dbReference type="NCBI Taxonomy" id="393765"/>
    <lineage>
        <taxon>Bacteria</taxon>
        <taxon>Pseudomonadati</taxon>
        <taxon>Pseudomonadota</taxon>
        <taxon>Gammaproteobacteria</taxon>
        <taxon>Chromatiales</taxon>
        <taxon>Sedimenticolaceae</taxon>
        <taxon>Candidatus Endoriftia</taxon>
    </lineage>
</organism>
<comment type="subcellular location">
    <subcellularLocation>
        <location evidence="1">Cell membrane</location>
        <topology evidence="1">Multi-pass membrane protein</topology>
    </subcellularLocation>
</comment>
<dbReference type="GO" id="GO:0005886">
    <property type="term" value="C:plasma membrane"/>
    <property type="evidence" value="ECO:0007669"/>
    <property type="project" value="UniProtKB-SubCell"/>
</dbReference>
<evidence type="ECO:0000313" key="9">
    <source>
        <dbReference type="Proteomes" id="UP001056649"/>
    </source>
</evidence>
<feature type="transmembrane region" description="Helical" evidence="6">
    <location>
        <begin position="113"/>
        <end position="131"/>
    </location>
</feature>
<keyword evidence="9" id="KW-1185">Reference proteome</keyword>
<gene>
    <name evidence="8" type="ORF">L0Y14_01065</name>
</gene>
<sequence length="152" mass="17385">MQHETPSTTSESLVIEYIGFWKRTAASIIDSILITLVTAPILIQIYGVDYFHSAHSSHDLWELLLNYLFPAIAVLVFWHFRSATPGKMLFNARVVDAKSFGKPSTGQLIGRYLGYYLSILGLGLGFFWIMWDKRKQGWHDKLAGTLVIREYE</sequence>
<dbReference type="RefSeq" id="WP_006474356.1">
    <property type="nucleotide sequence ID" value="NZ_CP090569.1"/>
</dbReference>
<evidence type="ECO:0000256" key="6">
    <source>
        <dbReference type="SAM" id="Phobius"/>
    </source>
</evidence>
<evidence type="ECO:0000256" key="5">
    <source>
        <dbReference type="ARBA" id="ARBA00023136"/>
    </source>
</evidence>
<accession>A0A9J6ZYC0</accession>
<dbReference type="EMBL" id="CP090569">
    <property type="protein sequence ID" value="USF87870.1"/>
    <property type="molecule type" value="Genomic_DNA"/>
</dbReference>
<reference evidence="8" key="1">
    <citation type="journal article" date="2022" name="Mol. Ecol. Resour.">
        <title>The complete and closed genome of the facultative generalist Candidatus Endoriftia persephone from deep-sea hydrothermal vents.</title>
        <authorList>
            <person name="de Oliveira A.L."/>
            <person name="Srivastava A."/>
            <person name="Espada-Hinojosa S."/>
            <person name="Bright M."/>
        </authorList>
    </citation>
    <scope>NUCLEOTIDE SEQUENCE</scope>
    <source>
        <strain evidence="8">Tica-EPR-9o50.N</strain>
    </source>
</reference>
<evidence type="ECO:0000256" key="4">
    <source>
        <dbReference type="ARBA" id="ARBA00022989"/>
    </source>
</evidence>
<evidence type="ECO:0000259" key="7">
    <source>
        <dbReference type="Pfam" id="PF06271"/>
    </source>
</evidence>
<keyword evidence="3 6" id="KW-0812">Transmembrane</keyword>
<feature type="domain" description="RDD" evidence="7">
    <location>
        <begin position="19"/>
        <end position="144"/>
    </location>
</feature>
<evidence type="ECO:0000313" key="8">
    <source>
        <dbReference type="EMBL" id="USF87870.1"/>
    </source>
</evidence>